<dbReference type="Pfam" id="PF16344">
    <property type="entry name" value="FecR_C"/>
    <property type="match status" value="1"/>
</dbReference>
<dbReference type="Proteomes" id="UP001597440">
    <property type="component" value="Unassembled WGS sequence"/>
</dbReference>
<sequence length="361" mass="40727">MEDKEIERLWKKYIDGTCTEEEKKTIQQWYNKAVQDNTMPQFTDDIYSVGDQMWTGISQELATKKSRIKIWRWTGSVAAAAIGILSLLYITNMERPEPITVANTQHILPNEEGAILTLSDGREFTLDEQNGLTQYIDTGKVLSEERFTVTTPKGKSIKLLLPDGSSTVLNPSSVLSYAYNAVANVRELTISGEAYFDVVKRRDQKSGNPIAFSVRSKGQLVRVLGTRFSVASYDDELVALTTLEEGSVAIEDSKHGGSEVLKPGQQAVLSAQGIEVKEVDLDIALAWKDNDFAFSNQSLENLLKQLERWYDVSFTWKDKKYKNESFDGMIPRDRSLYEVLNALERTGKVKFEIQGRNILVK</sequence>
<keyword evidence="5" id="KW-1185">Reference proteome</keyword>
<evidence type="ECO:0000259" key="2">
    <source>
        <dbReference type="Pfam" id="PF04773"/>
    </source>
</evidence>
<dbReference type="InterPro" id="IPR032508">
    <property type="entry name" value="FecR_C"/>
</dbReference>
<gene>
    <name evidence="4" type="ORF">ACFSQW_17445</name>
</gene>
<dbReference type="InterPro" id="IPR012373">
    <property type="entry name" value="Ferrdict_sens_TM"/>
</dbReference>
<feature type="domain" description="Protein FecR C-terminal" evidence="3">
    <location>
        <begin position="292"/>
        <end position="360"/>
    </location>
</feature>
<keyword evidence="1" id="KW-0812">Transmembrane</keyword>
<comment type="caution">
    <text evidence="4">The sequence shown here is derived from an EMBL/GenBank/DDBJ whole genome shotgun (WGS) entry which is preliminary data.</text>
</comment>
<evidence type="ECO:0000256" key="1">
    <source>
        <dbReference type="SAM" id="Phobius"/>
    </source>
</evidence>
<dbReference type="InterPro" id="IPR006860">
    <property type="entry name" value="FecR"/>
</dbReference>
<dbReference type="Pfam" id="PF04773">
    <property type="entry name" value="FecR"/>
    <property type="match status" value="1"/>
</dbReference>
<evidence type="ECO:0000313" key="4">
    <source>
        <dbReference type="EMBL" id="MFD2556183.1"/>
    </source>
</evidence>
<reference evidence="5" key="1">
    <citation type="journal article" date="2019" name="Int. J. Syst. Evol. Microbiol.">
        <title>The Global Catalogue of Microorganisms (GCM) 10K type strain sequencing project: providing services to taxonomists for standard genome sequencing and annotation.</title>
        <authorList>
            <consortium name="The Broad Institute Genomics Platform"/>
            <consortium name="The Broad Institute Genome Sequencing Center for Infectious Disease"/>
            <person name="Wu L."/>
            <person name="Ma J."/>
        </authorList>
    </citation>
    <scope>NUCLEOTIDE SEQUENCE [LARGE SCALE GENOMIC DNA]</scope>
    <source>
        <strain evidence="5">KCTC 52298</strain>
    </source>
</reference>
<dbReference type="EMBL" id="JBHULD010000018">
    <property type="protein sequence ID" value="MFD2556183.1"/>
    <property type="molecule type" value="Genomic_DNA"/>
</dbReference>
<evidence type="ECO:0000259" key="3">
    <source>
        <dbReference type="Pfam" id="PF16344"/>
    </source>
</evidence>
<dbReference type="PANTHER" id="PTHR30273">
    <property type="entry name" value="PERIPLASMIC SIGNAL SENSOR AND SIGMA FACTOR ACTIVATOR FECR-RELATED"/>
    <property type="match status" value="1"/>
</dbReference>
<proteinExistence type="predicted"/>
<dbReference type="Gene3D" id="2.60.120.1440">
    <property type="match status" value="1"/>
</dbReference>
<feature type="domain" description="FecR protein" evidence="2">
    <location>
        <begin position="148"/>
        <end position="248"/>
    </location>
</feature>
<protein>
    <submittedName>
        <fullName evidence="4">FecR family protein</fullName>
    </submittedName>
</protein>
<accession>A0ABW5L785</accession>
<keyword evidence="1" id="KW-1133">Transmembrane helix</keyword>
<organism evidence="4 5">
    <name type="scientific">Sphingobacterium tabacisoli</name>
    <dbReference type="NCBI Taxonomy" id="2044855"/>
    <lineage>
        <taxon>Bacteria</taxon>
        <taxon>Pseudomonadati</taxon>
        <taxon>Bacteroidota</taxon>
        <taxon>Sphingobacteriia</taxon>
        <taxon>Sphingobacteriales</taxon>
        <taxon>Sphingobacteriaceae</taxon>
        <taxon>Sphingobacterium</taxon>
    </lineage>
</organism>
<dbReference type="RefSeq" id="WP_210352745.1">
    <property type="nucleotide sequence ID" value="NZ_JAEQMU010000001.1"/>
</dbReference>
<dbReference type="Gene3D" id="3.55.50.30">
    <property type="match status" value="1"/>
</dbReference>
<evidence type="ECO:0000313" key="5">
    <source>
        <dbReference type="Proteomes" id="UP001597440"/>
    </source>
</evidence>
<dbReference type="PIRSF" id="PIRSF018266">
    <property type="entry name" value="FecR"/>
    <property type="match status" value="1"/>
</dbReference>
<dbReference type="PANTHER" id="PTHR30273:SF2">
    <property type="entry name" value="PROTEIN FECR"/>
    <property type="match status" value="1"/>
</dbReference>
<feature type="transmembrane region" description="Helical" evidence="1">
    <location>
        <begin position="70"/>
        <end position="90"/>
    </location>
</feature>
<keyword evidence="1" id="KW-0472">Membrane</keyword>
<name>A0ABW5L785_9SPHI</name>